<dbReference type="CDD" id="cd03441">
    <property type="entry name" value="R_hydratase_like"/>
    <property type="match status" value="1"/>
</dbReference>
<dbReference type="GO" id="GO:0044594">
    <property type="term" value="F:17-beta-hydroxysteroid dehydrogenase (NAD+) activity"/>
    <property type="evidence" value="ECO:0007669"/>
    <property type="project" value="TreeGrafter"/>
</dbReference>
<evidence type="ECO:0000259" key="2">
    <source>
        <dbReference type="Pfam" id="PF13452"/>
    </source>
</evidence>
<proteinExistence type="predicted"/>
<dbReference type="SUPFAM" id="SSF54637">
    <property type="entry name" value="Thioesterase/thiol ester dehydrase-isomerase"/>
    <property type="match status" value="2"/>
</dbReference>
<name>A0A9D8KHG8_9DELT</name>
<dbReference type="PANTHER" id="PTHR13078">
    <property type="entry name" value="PEROXISOMAL MULTIFUNCTIONAL ENZYME TYPE 2-RELATED"/>
    <property type="match status" value="1"/>
</dbReference>
<protein>
    <submittedName>
        <fullName evidence="3">MaoC family dehydratase N-terminal domain-containing protein</fullName>
    </submittedName>
</protein>
<dbReference type="InterPro" id="IPR039569">
    <property type="entry name" value="FAS1-like_DH_region"/>
</dbReference>
<dbReference type="Gene3D" id="3.10.129.10">
    <property type="entry name" value="Hotdog Thioesterase"/>
    <property type="match status" value="1"/>
</dbReference>
<comment type="caution">
    <text evidence="3">The sequence shown here is derived from an EMBL/GenBank/DDBJ whole genome shotgun (WGS) entry which is preliminary data.</text>
</comment>
<organism evidence="3 4">
    <name type="scientific">Candidatus Zymogenus saltonus</name>
    <dbReference type="NCBI Taxonomy" id="2844893"/>
    <lineage>
        <taxon>Bacteria</taxon>
        <taxon>Deltaproteobacteria</taxon>
        <taxon>Candidatus Zymogenia</taxon>
        <taxon>Candidatus Zymogeniales</taxon>
        <taxon>Candidatus Zymogenaceae</taxon>
        <taxon>Candidatus Zymogenus</taxon>
    </lineage>
</organism>
<dbReference type="EMBL" id="JAFGIX010000069">
    <property type="protein sequence ID" value="MBN1574213.1"/>
    <property type="molecule type" value="Genomic_DNA"/>
</dbReference>
<dbReference type="InterPro" id="IPR002539">
    <property type="entry name" value="MaoC-like_dom"/>
</dbReference>
<evidence type="ECO:0000313" key="4">
    <source>
        <dbReference type="Proteomes" id="UP000809273"/>
    </source>
</evidence>
<dbReference type="GO" id="GO:0006635">
    <property type="term" value="P:fatty acid beta-oxidation"/>
    <property type="evidence" value="ECO:0007669"/>
    <property type="project" value="TreeGrafter"/>
</dbReference>
<reference evidence="3" key="2">
    <citation type="submission" date="2021-01" db="EMBL/GenBank/DDBJ databases">
        <authorList>
            <person name="Hahn C.R."/>
            <person name="Youssef N.H."/>
            <person name="Elshahed M."/>
        </authorList>
    </citation>
    <scope>NUCLEOTIDE SEQUENCE</scope>
    <source>
        <strain evidence="3">Zod_Metabat.24</strain>
    </source>
</reference>
<dbReference type="GO" id="GO:0003857">
    <property type="term" value="F:(3S)-3-hydroxyacyl-CoA dehydrogenase (NAD+) activity"/>
    <property type="evidence" value="ECO:0007669"/>
    <property type="project" value="TreeGrafter"/>
</dbReference>
<evidence type="ECO:0000313" key="3">
    <source>
        <dbReference type="EMBL" id="MBN1574213.1"/>
    </source>
</evidence>
<evidence type="ECO:0000259" key="1">
    <source>
        <dbReference type="Pfam" id="PF01575"/>
    </source>
</evidence>
<feature type="domain" description="MaoC-like" evidence="1">
    <location>
        <begin position="162"/>
        <end position="261"/>
    </location>
</feature>
<dbReference type="GO" id="GO:0004300">
    <property type="term" value="F:enoyl-CoA hydratase activity"/>
    <property type="evidence" value="ECO:0007669"/>
    <property type="project" value="TreeGrafter"/>
</dbReference>
<dbReference type="PANTHER" id="PTHR13078:SF56">
    <property type="entry name" value="PEROXISOMAL MULTIFUNCTIONAL ENZYME TYPE 2"/>
    <property type="match status" value="1"/>
</dbReference>
<gene>
    <name evidence="3" type="ORF">JW984_13530</name>
</gene>
<dbReference type="Pfam" id="PF01575">
    <property type="entry name" value="MaoC_dehydratas"/>
    <property type="match status" value="1"/>
</dbReference>
<dbReference type="Pfam" id="PF13452">
    <property type="entry name" value="FAS1_DH_region"/>
    <property type="match status" value="1"/>
</dbReference>
<feature type="domain" description="FAS1-like dehydratase" evidence="2">
    <location>
        <begin position="7"/>
        <end position="133"/>
    </location>
</feature>
<sequence>MAINRDLIGKTFGPVDGEVVNREAIYYALATNDYNEAYINGAREGGTVAPPLYAVSKDIGAKGIMEVLKEPTLGINWAYVVHGEQYFEWPKPLIPGTKLKTTATVKDVIDKGTGELLEVKVDSVDEAGDLVMSLVIGFFERWPDAKREKKPAVEEKAEEPNILFTEEMKVKLGQTYIYAEPSGDHNLIHVDPDFAVKVGLPGIILQGLCTMAFVQKAVVDNACGGDPTKLKKLKVRFSRNVLPGDTVITKGWLTEDKGDTKIVGLEAAVNRGDVVIKDAWAEVAK</sequence>
<dbReference type="Proteomes" id="UP000809273">
    <property type="component" value="Unassembled WGS sequence"/>
</dbReference>
<dbReference type="InterPro" id="IPR029069">
    <property type="entry name" value="HotDog_dom_sf"/>
</dbReference>
<dbReference type="AlphaFoldDB" id="A0A9D8KHG8"/>
<reference evidence="3" key="1">
    <citation type="journal article" date="2021" name="Environ. Microbiol.">
        <title>Genomic characterization of three novel Desulfobacterota classes expand the metabolic and phylogenetic diversity of the phylum.</title>
        <authorList>
            <person name="Murphy C.L."/>
            <person name="Biggerstaff J."/>
            <person name="Eichhorn A."/>
            <person name="Ewing E."/>
            <person name="Shahan R."/>
            <person name="Soriano D."/>
            <person name="Stewart S."/>
            <person name="VanMol K."/>
            <person name="Walker R."/>
            <person name="Walters P."/>
            <person name="Elshahed M.S."/>
            <person name="Youssef N.H."/>
        </authorList>
    </citation>
    <scope>NUCLEOTIDE SEQUENCE</scope>
    <source>
        <strain evidence="3">Zod_Metabat.24</strain>
    </source>
</reference>
<accession>A0A9D8KHG8</accession>